<evidence type="ECO:0000313" key="2">
    <source>
        <dbReference type="Proteomes" id="UP000054776"/>
    </source>
</evidence>
<dbReference type="InParanoid" id="A0A0V0ZBM0"/>
<comment type="caution">
    <text evidence="1">The sequence shown here is derived from an EMBL/GenBank/DDBJ whole genome shotgun (WGS) entry which is preliminary data.</text>
</comment>
<proteinExistence type="predicted"/>
<dbReference type="OrthoDB" id="10386390at2759"/>
<reference evidence="1 2" key="1">
    <citation type="submission" date="2015-01" db="EMBL/GenBank/DDBJ databases">
        <title>Evolution of Trichinella species and genotypes.</title>
        <authorList>
            <person name="Korhonen P.K."/>
            <person name="Edoardo P."/>
            <person name="Giuseppe L.R."/>
            <person name="Gasser R.B."/>
        </authorList>
    </citation>
    <scope>NUCLEOTIDE SEQUENCE [LARGE SCALE GENOMIC DNA]</scope>
    <source>
        <strain evidence="1">ISS3</strain>
    </source>
</reference>
<dbReference type="EMBL" id="JYDH01002523">
    <property type="protein sequence ID" value="KRY09973.1"/>
    <property type="molecule type" value="Genomic_DNA"/>
</dbReference>
<name>A0A0V0ZBM0_TRISP</name>
<keyword evidence="2" id="KW-1185">Reference proteome</keyword>
<sequence>MDYTPSRRSPSPSCIGLAAPCNFRPDVALSRTRLGITETIPSLSSNNKMFNLRILPVTRPRYRSAG</sequence>
<dbReference type="AlphaFoldDB" id="A0A0V0ZBM0"/>
<protein>
    <submittedName>
        <fullName evidence="1">Uncharacterized protein</fullName>
    </submittedName>
</protein>
<organism evidence="1 2">
    <name type="scientific">Trichinella spiralis</name>
    <name type="common">Trichina worm</name>
    <dbReference type="NCBI Taxonomy" id="6334"/>
    <lineage>
        <taxon>Eukaryota</taxon>
        <taxon>Metazoa</taxon>
        <taxon>Ecdysozoa</taxon>
        <taxon>Nematoda</taxon>
        <taxon>Enoplea</taxon>
        <taxon>Dorylaimia</taxon>
        <taxon>Trichinellida</taxon>
        <taxon>Trichinellidae</taxon>
        <taxon>Trichinella</taxon>
    </lineage>
</organism>
<accession>A0A0V0ZBM0</accession>
<gene>
    <name evidence="1" type="ORF">T01_8635</name>
</gene>
<dbReference type="Proteomes" id="UP000054776">
    <property type="component" value="Unassembled WGS sequence"/>
</dbReference>
<feature type="non-terminal residue" evidence="1">
    <location>
        <position position="66"/>
    </location>
</feature>
<evidence type="ECO:0000313" key="1">
    <source>
        <dbReference type="EMBL" id="KRY09973.1"/>
    </source>
</evidence>